<comment type="caution">
    <text evidence="1">The sequence shown here is derived from an EMBL/GenBank/DDBJ whole genome shotgun (WGS) entry which is preliminary data.</text>
</comment>
<reference evidence="1" key="1">
    <citation type="submission" date="2013-12" db="EMBL/GenBank/DDBJ databases">
        <title>A Varibaculum cambriense genome reconstructed from a premature infant gut community with otherwise low bacterial novelty that shifts toward anaerobic metabolism during the third week of life.</title>
        <authorList>
            <person name="Brown C.T."/>
            <person name="Sharon I."/>
            <person name="Thomas B.C."/>
            <person name="Castelle C.J."/>
            <person name="Morowitz M.J."/>
            <person name="Banfield J.F."/>
        </authorList>
    </citation>
    <scope>NUCLEOTIDE SEQUENCE</scope>
</reference>
<feature type="non-terminal residue" evidence="1">
    <location>
        <position position="1"/>
    </location>
</feature>
<sequence length="46" mass="5163">IEKGIEKKAREIAVKAIKMGMDNSVVVELTGLKEDEINIIRKEVSH</sequence>
<dbReference type="AlphaFoldDB" id="W1WIP1"/>
<name>W1WIP1_9ZZZZ</name>
<organism evidence="1">
    <name type="scientific">human gut metagenome</name>
    <dbReference type="NCBI Taxonomy" id="408170"/>
    <lineage>
        <taxon>unclassified sequences</taxon>
        <taxon>metagenomes</taxon>
        <taxon>organismal metagenomes</taxon>
    </lineage>
</organism>
<evidence type="ECO:0008006" key="2">
    <source>
        <dbReference type="Google" id="ProtNLM"/>
    </source>
</evidence>
<evidence type="ECO:0000313" key="1">
    <source>
        <dbReference type="EMBL" id="ETJ18018.1"/>
    </source>
</evidence>
<protein>
    <recommendedName>
        <fullName evidence="2">Transposase</fullName>
    </recommendedName>
</protein>
<gene>
    <name evidence="1" type="ORF">Q604_UNBC18691G0001</name>
</gene>
<accession>W1WIP1</accession>
<proteinExistence type="predicted"/>
<dbReference type="EMBL" id="AZMM01018691">
    <property type="protein sequence ID" value="ETJ18018.1"/>
    <property type="molecule type" value="Genomic_DNA"/>
</dbReference>